<evidence type="ECO:0000313" key="3">
    <source>
        <dbReference type="Proteomes" id="UP001244427"/>
    </source>
</evidence>
<dbReference type="AlphaFoldDB" id="A0AAW8EVE3"/>
<dbReference type="InterPro" id="IPR036388">
    <property type="entry name" value="WH-like_DNA-bd_sf"/>
</dbReference>
<evidence type="ECO:0000259" key="1">
    <source>
        <dbReference type="Pfam" id="PF12728"/>
    </source>
</evidence>
<organism evidence="2 3">
    <name type="scientific">Microbacterium natoriense</name>
    <dbReference type="NCBI Taxonomy" id="284570"/>
    <lineage>
        <taxon>Bacteria</taxon>
        <taxon>Bacillati</taxon>
        <taxon>Actinomycetota</taxon>
        <taxon>Actinomycetes</taxon>
        <taxon>Micrococcales</taxon>
        <taxon>Microbacteriaceae</taxon>
        <taxon>Microbacterium</taxon>
    </lineage>
</organism>
<dbReference type="InterPro" id="IPR009061">
    <property type="entry name" value="DNA-bd_dom_put_sf"/>
</dbReference>
<sequence length="73" mass="8231">MNDDNRQGQLPIDLPGLPRLFTIPQLAEYFGVSVRTVEGWNSRGGGPRSVKIGRHVRYTEDSIREYLASRSVT</sequence>
<name>A0AAW8EVE3_9MICO</name>
<dbReference type="Pfam" id="PF12728">
    <property type="entry name" value="HTH_17"/>
    <property type="match status" value="1"/>
</dbReference>
<keyword evidence="3" id="KW-1185">Reference proteome</keyword>
<evidence type="ECO:0000313" key="2">
    <source>
        <dbReference type="EMBL" id="MDQ0647301.1"/>
    </source>
</evidence>
<dbReference type="InterPro" id="IPR041657">
    <property type="entry name" value="HTH_17"/>
</dbReference>
<proteinExistence type="predicted"/>
<dbReference type="EMBL" id="JAUSXV010000001">
    <property type="protein sequence ID" value="MDQ0647301.1"/>
    <property type="molecule type" value="Genomic_DNA"/>
</dbReference>
<comment type="caution">
    <text evidence="2">The sequence shown here is derived from an EMBL/GenBank/DDBJ whole genome shotgun (WGS) entry which is preliminary data.</text>
</comment>
<reference evidence="2 3" key="1">
    <citation type="submission" date="2023-07" db="EMBL/GenBank/DDBJ databases">
        <title>Comparative genomics of wheat-associated soil bacteria to identify genetic determinants of phenazine resistance.</title>
        <authorList>
            <person name="Mouncey N."/>
        </authorList>
    </citation>
    <scope>NUCLEOTIDE SEQUENCE [LARGE SCALE GENOMIC DNA]</scope>
    <source>
        <strain evidence="2 3">W4I9-1</strain>
    </source>
</reference>
<protein>
    <submittedName>
        <fullName evidence="2">Excisionase family DNA binding protein</fullName>
    </submittedName>
</protein>
<dbReference type="SUPFAM" id="SSF46955">
    <property type="entry name" value="Putative DNA-binding domain"/>
    <property type="match status" value="1"/>
</dbReference>
<accession>A0AAW8EVE3</accession>
<feature type="domain" description="Helix-turn-helix" evidence="1">
    <location>
        <begin position="20"/>
        <end position="71"/>
    </location>
</feature>
<dbReference type="Gene3D" id="1.10.10.10">
    <property type="entry name" value="Winged helix-like DNA-binding domain superfamily/Winged helix DNA-binding domain"/>
    <property type="match status" value="1"/>
</dbReference>
<gene>
    <name evidence="2" type="ORF">QFZ53_001497</name>
</gene>
<dbReference type="Proteomes" id="UP001244427">
    <property type="component" value="Unassembled WGS sequence"/>
</dbReference>